<name>A0A8J7AFJ8_9CYAN</name>
<comment type="caution">
    <text evidence="1">The sequence shown here is derived from an EMBL/GenBank/DDBJ whole genome shotgun (WGS) entry which is preliminary data.</text>
</comment>
<reference evidence="1" key="1">
    <citation type="submission" date="2020-10" db="EMBL/GenBank/DDBJ databases">
        <authorList>
            <person name="Castelo-Branco R."/>
            <person name="Eusebio N."/>
            <person name="Adriana R."/>
            <person name="Vieira A."/>
            <person name="Brugerolle De Fraissinette N."/>
            <person name="Rezende De Castro R."/>
            <person name="Schneider M.P."/>
            <person name="Vasconcelos V."/>
            <person name="Leao P.N."/>
        </authorList>
    </citation>
    <scope>NUCLEOTIDE SEQUENCE</scope>
    <source>
        <strain evidence="1">LEGE 07310</strain>
    </source>
</reference>
<dbReference type="EMBL" id="JADEXG010000031">
    <property type="protein sequence ID" value="MBE9078356.1"/>
    <property type="molecule type" value="Genomic_DNA"/>
</dbReference>
<dbReference type="Proteomes" id="UP000636505">
    <property type="component" value="Unassembled WGS sequence"/>
</dbReference>
<evidence type="ECO:0000313" key="2">
    <source>
        <dbReference type="Proteomes" id="UP000636505"/>
    </source>
</evidence>
<organism evidence="1 2">
    <name type="scientific">Vasconcelosia minhoensis LEGE 07310</name>
    <dbReference type="NCBI Taxonomy" id="915328"/>
    <lineage>
        <taxon>Bacteria</taxon>
        <taxon>Bacillati</taxon>
        <taxon>Cyanobacteriota</taxon>
        <taxon>Cyanophyceae</taxon>
        <taxon>Nodosilineales</taxon>
        <taxon>Cymatolegaceae</taxon>
        <taxon>Vasconcelosia</taxon>
        <taxon>Vasconcelosia minhoensis</taxon>
    </lineage>
</organism>
<keyword evidence="2" id="KW-1185">Reference proteome</keyword>
<sequence length="94" mass="10781">MEERDRALQQVLSRAIGPVRLCQELPVTVIETMQDYALLKLDNIDVKDMQILRRTNSETGDVRAVFIPWPRTSLSTAIEYANRNFSSEDFPIPS</sequence>
<evidence type="ECO:0000313" key="1">
    <source>
        <dbReference type="EMBL" id="MBE9078356.1"/>
    </source>
</evidence>
<gene>
    <name evidence="1" type="ORF">IQ241_13810</name>
</gene>
<protein>
    <submittedName>
        <fullName evidence="1">Uncharacterized protein</fullName>
    </submittedName>
</protein>
<dbReference type="AlphaFoldDB" id="A0A8J7AFJ8"/>
<proteinExistence type="predicted"/>
<dbReference type="RefSeq" id="WP_193908127.1">
    <property type="nucleotide sequence ID" value="NZ_JADEXG010000031.1"/>
</dbReference>
<accession>A0A8J7AFJ8</accession>